<dbReference type="VEuPathDB" id="VectorBase:LOC119167304"/>
<organism evidence="2">
    <name type="scientific">Rhipicephalus microplus</name>
    <name type="common">Cattle tick</name>
    <name type="synonym">Boophilus microplus</name>
    <dbReference type="NCBI Taxonomy" id="6941"/>
    <lineage>
        <taxon>Eukaryota</taxon>
        <taxon>Metazoa</taxon>
        <taxon>Ecdysozoa</taxon>
        <taxon>Arthropoda</taxon>
        <taxon>Chelicerata</taxon>
        <taxon>Arachnida</taxon>
        <taxon>Acari</taxon>
        <taxon>Parasitiformes</taxon>
        <taxon>Ixodida</taxon>
        <taxon>Ixodoidea</taxon>
        <taxon>Ixodidae</taxon>
        <taxon>Rhipicephalinae</taxon>
        <taxon>Rhipicephalus</taxon>
        <taxon>Boophilus</taxon>
    </lineage>
</organism>
<proteinExistence type="predicted"/>
<accession>A0A6M2D2A6</accession>
<feature type="chain" id="PRO_5026879063" evidence="1">
    <location>
        <begin position="24"/>
        <end position="237"/>
    </location>
</feature>
<name>A0A6M2D2A6_RHIMP</name>
<dbReference type="OrthoDB" id="6492149at2759"/>
<evidence type="ECO:0000256" key="1">
    <source>
        <dbReference type="SAM" id="SignalP"/>
    </source>
</evidence>
<keyword evidence="1" id="KW-0732">Signal</keyword>
<feature type="signal peptide" evidence="1">
    <location>
        <begin position="1"/>
        <end position="23"/>
    </location>
</feature>
<dbReference type="EMBL" id="GHWJ01007147">
    <property type="protein sequence ID" value="NOV39884.1"/>
    <property type="molecule type" value="Transcribed_RNA"/>
</dbReference>
<sequence>MLNVLPGITLALVVAFMTGTCQAKLKDGCKFETLRACGEDYFPFGKDTHLATSGEPFVKQCATFKKQLTCSKTFAADCLEGVAKAVATLALETYKESVDEICTTDSKLYEAYHKSISCLNSVGAKLHSCVNNLQGNLQKAVLKAPKKDLIPHLCCSYGGLLDCAEPALTPCDKVGGKEFMTSLLDKVLGEVLTPLCKKYKRGSDFCKALPNLPALGPNDRKVQSFVELIIEAVNKGI</sequence>
<dbReference type="AlphaFoldDB" id="A0A6M2D2A6"/>
<dbReference type="PANTHER" id="PTHR33964">
    <property type="entry name" value="RE45066P-RELATED"/>
    <property type="match status" value="1"/>
</dbReference>
<protein>
    <submittedName>
        <fullName evidence="2">Putative conserved secreted protein fat body overexpressed</fullName>
    </submittedName>
</protein>
<evidence type="ECO:0000313" key="2">
    <source>
        <dbReference type="EMBL" id="NOV39884.1"/>
    </source>
</evidence>
<reference evidence="2" key="1">
    <citation type="submission" date="2019-09" db="EMBL/GenBank/DDBJ databases">
        <title>Organ-specific transcriptomic study of the physiology of the cattle tick, Rhipicephalus microplus.</title>
        <authorList>
            <person name="Tirloni L."/>
            <person name="Braz G."/>
            <person name="Gandara A.C.P."/>
            <person name="Sabadin G.A."/>
            <person name="da Silva R.M."/>
            <person name="Guizzo M.G."/>
            <person name="Machado J.A."/>
            <person name="Costa E.P."/>
            <person name="Gomes H.F."/>
            <person name="Moraes J."/>
            <person name="Mota M.B.S."/>
            <person name="Mesquita R.D."/>
            <person name="Alvarenga P.H."/>
            <person name="Alves F."/>
            <person name="Seixas A."/>
            <person name="da Fonseca R.N."/>
            <person name="Fogaca A."/>
            <person name="Logullo C."/>
            <person name="Tanaka A."/>
            <person name="Daffre S."/>
            <person name="Termignoni C."/>
            <person name="Vaz I.S.Jr."/>
            <person name="Oliveira P.L."/>
            <person name="Ribeiro J.M."/>
        </authorList>
    </citation>
    <scope>NUCLEOTIDE SEQUENCE</scope>
    <source>
        <strain evidence="2">Porto Alegre</strain>
    </source>
</reference>
<dbReference type="PANTHER" id="PTHR33964:SF1">
    <property type="entry name" value="RE45066P"/>
    <property type="match status" value="1"/>
</dbReference>